<dbReference type="AlphaFoldDB" id="A0A6C0IQW7"/>
<dbReference type="EMBL" id="MN740232">
    <property type="protein sequence ID" value="QHT94816.1"/>
    <property type="molecule type" value="Genomic_DNA"/>
</dbReference>
<sequence>MEDEEKYIPQGDWKTHPSVTVWKPTKKQEIKKSWRYEKKKQVVGELETEIITKKESSNEIVSERLSQRTKIRTAMVNPYLRKSNYLDDLKNEDTFLRPKMSSFEKTKKE</sequence>
<name>A0A6C0IQW7_9ZZZZ</name>
<accession>A0A6C0IQW7</accession>
<organism evidence="1">
    <name type="scientific">viral metagenome</name>
    <dbReference type="NCBI Taxonomy" id="1070528"/>
    <lineage>
        <taxon>unclassified sequences</taxon>
        <taxon>metagenomes</taxon>
        <taxon>organismal metagenomes</taxon>
    </lineage>
</organism>
<evidence type="ECO:0000313" key="1">
    <source>
        <dbReference type="EMBL" id="QHT94816.1"/>
    </source>
</evidence>
<proteinExistence type="predicted"/>
<protein>
    <submittedName>
        <fullName evidence="1">Uncharacterized protein</fullName>
    </submittedName>
</protein>
<reference evidence="1" key="1">
    <citation type="journal article" date="2020" name="Nature">
        <title>Giant virus diversity and host interactions through global metagenomics.</title>
        <authorList>
            <person name="Schulz F."/>
            <person name="Roux S."/>
            <person name="Paez-Espino D."/>
            <person name="Jungbluth S."/>
            <person name="Walsh D.A."/>
            <person name="Denef V.J."/>
            <person name="McMahon K.D."/>
            <person name="Konstantinidis K.T."/>
            <person name="Eloe-Fadrosh E.A."/>
            <person name="Kyrpides N.C."/>
            <person name="Woyke T."/>
        </authorList>
    </citation>
    <scope>NUCLEOTIDE SEQUENCE</scope>
    <source>
        <strain evidence="1">GVMAG-M-3300024261-37</strain>
    </source>
</reference>